<name>A0A2M9CPU6_9CELL</name>
<comment type="caution">
    <text evidence="6">The sequence shown here is derived from an EMBL/GenBank/DDBJ whole genome shotgun (WGS) entry which is preliminary data.</text>
</comment>
<dbReference type="OrthoDB" id="1643408at2"/>
<evidence type="ECO:0000256" key="1">
    <source>
        <dbReference type="ARBA" id="ARBA00022630"/>
    </source>
</evidence>
<evidence type="ECO:0000256" key="2">
    <source>
        <dbReference type="ARBA" id="ARBA00022643"/>
    </source>
</evidence>
<dbReference type="InterPro" id="IPR051814">
    <property type="entry name" value="NAD(P)H-dep_FMN_reductase"/>
</dbReference>
<organism evidence="6 7">
    <name type="scientific">Sediminihabitans luteus</name>
    <dbReference type="NCBI Taxonomy" id="1138585"/>
    <lineage>
        <taxon>Bacteria</taxon>
        <taxon>Bacillati</taxon>
        <taxon>Actinomycetota</taxon>
        <taxon>Actinomycetes</taxon>
        <taxon>Micrococcales</taxon>
        <taxon>Cellulomonadaceae</taxon>
        <taxon>Sediminihabitans</taxon>
    </lineage>
</organism>
<dbReference type="EMBL" id="PGFE01000002">
    <property type="protein sequence ID" value="PJJ73926.1"/>
    <property type="molecule type" value="Genomic_DNA"/>
</dbReference>
<dbReference type="GO" id="GO:0016491">
    <property type="term" value="F:oxidoreductase activity"/>
    <property type="evidence" value="ECO:0007669"/>
    <property type="project" value="UniProtKB-KW"/>
</dbReference>
<evidence type="ECO:0000256" key="3">
    <source>
        <dbReference type="ARBA" id="ARBA00023002"/>
    </source>
</evidence>
<dbReference type="InterPro" id="IPR029039">
    <property type="entry name" value="Flavoprotein-like_sf"/>
</dbReference>
<dbReference type="PANTHER" id="PTHR43408">
    <property type="entry name" value="FMN REDUCTASE (NADPH)"/>
    <property type="match status" value="1"/>
</dbReference>
<keyword evidence="2" id="KW-0288">FMN</keyword>
<evidence type="ECO:0000313" key="6">
    <source>
        <dbReference type="EMBL" id="PJJ73926.1"/>
    </source>
</evidence>
<keyword evidence="3" id="KW-0560">Oxidoreductase</keyword>
<protein>
    <submittedName>
        <fullName evidence="6">FMN reductase</fullName>
    </submittedName>
</protein>
<evidence type="ECO:0000313" key="7">
    <source>
        <dbReference type="Proteomes" id="UP000231693"/>
    </source>
</evidence>
<proteinExistence type="predicted"/>
<keyword evidence="1" id="KW-0285">Flavoprotein</keyword>
<evidence type="ECO:0000256" key="4">
    <source>
        <dbReference type="SAM" id="MobiDB-lite"/>
    </source>
</evidence>
<dbReference type="Proteomes" id="UP000231693">
    <property type="component" value="Unassembled WGS sequence"/>
</dbReference>
<accession>A0A2M9CPU6</accession>
<dbReference type="PANTHER" id="PTHR43408:SF2">
    <property type="entry name" value="FMN REDUCTASE (NADPH)"/>
    <property type="match status" value="1"/>
</dbReference>
<dbReference type="Pfam" id="PF03358">
    <property type="entry name" value="FMN_red"/>
    <property type="match status" value="1"/>
</dbReference>
<feature type="domain" description="NADPH-dependent FMN reductase-like" evidence="5">
    <location>
        <begin position="11"/>
        <end position="160"/>
    </location>
</feature>
<gene>
    <name evidence="6" type="ORF">CLV28_1410</name>
</gene>
<sequence length="214" mass="22036">MTKEHAVTARRIVALSAGLSRPSSTRMLAERLGQAAVAALGDQGVDAELEVVELRDVAHPVVDAMLTGFATGELADVIEKVTNADAVVAVTPVFTASYAGLFKSFVDVLDKDALAGTPVLLGATGGTARHSLALDHALRPLFAYLRADVATTAVFAATDDWAASGHATGGEAALGERITRAGRELARTVAAREPRGEADDPFASAPSFESLLGG</sequence>
<dbReference type="InterPro" id="IPR005025">
    <property type="entry name" value="FMN_Rdtase-like_dom"/>
</dbReference>
<evidence type="ECO:0000259" key="5">
    <source>
        <dbReference type="Pfam" id="PF03358"/>
    </source>
</evidence>
<feature type="region of interest" description="Disordered" evidence="4">
    <location>
        <begin position="190"/>
        <end position="214"/>
    </location>
</feature>
<dbReference type="Gene3D" id="3.40.50.360">
    <property type="match status" value="1"/>
</dbReference>
<dbReference type="NCBIfam" id="TIGR04037">
    <property type="entry name" value="LLM_duo_CE1759"/>
    <property type="match status" value="1"/>
</dbReference>
<dbReference type="InterPro" id="IPR023932">
    <property type="entry name" value="CE1759_FMN_reduct"/>
</dbReference>
<dbReference type="SUPFAM" id="SSF52218">
    <property type="entry name" value="Flavoproteins"/>
    <property type="match status" value="1"/>
</dbReference>
<dbReference type="AlphaFoldDB" id="A0A2M9CPU6"/>
<reference evidence="6 7" key="1">
    <citation type="submission" date="2017-11" db="EMBL/GenBank/DDBJ databases">
        <title>Genomic Encyclopedia of Archaeal and Bacterial Type Strains, Phase II (KMG-II): From Individual Species to Whole Genera.</title>
        <authorList>
            <person name="Goeker M."/>
        </authorList>
    </citation>
    <scope>NUCLEOTIDE SEQUENCE [LARGE SCALE GENOMIC DNA]</scope>
    <source>
        <strain evidence="6 7">DSM 25478</strain>
    </source>
</reference>
<keyword evidence="7" id="KW-1185">Reference proteome</keyword>